<dbReference type="PANTHER" id="PTHR43433">
    <property type="entry name" value="HYDROLASE, ALPHA/BETA FOLD FAMILY PROTEIN"/>
    <property type="match status" value="1"/>
</dbReference>
<keyword evidence="1" id="KW-0812">Transmembrane</keyword>
<keyword evidence="1" id="KW-0472">Membrane</keyword>
<dbReference type="STRING" id="1291764.GCA_001311235_00851"/>
<name>A0A2A5RMS0_9LACT</name>
<accession>A0A2A5RMS0</accession>
<keyword evidence="3" id="KW-0378">Hydrolase</keyword>
<dbReference type="OrthoDB" id="9805423at2"/>
<comment type="caution">
    <text evidence="3">The sequence shown here is derived from an EMBL/GenBank/DDBJ whole genome shotgun (WGS) entry which is preliminary data.</text>
</comment>
<keyword evidence="1" id="KW-1133">Transmembrane helix</keyword>
<dbReference type="PANTHER" id="PTHR43433:SF4">
    <property type="entry name" value="NON-HEME CHLOROPEROXIDASE-RELATED"/>
    <property type="match status" value="1"/>
</dbReference>
<dbReference type="SUPFAM" id="SSF53474">
    <property type="entry name" value="alpha/beta-Hydrolases"/>
    <property type="match status" value="1"/>
</dbReference>
<feature type="transmembrane region" description="Helical" evidence="1">
    <location>
        <begin position="126"/>
        <end position="145"/>
    </location>
</feature>
<dbReference type="GO" id="GO:0016787">
    <property type="term" value="F:hydrolase activity"/>
    <property type="evidence" value="ECO:0007669"/>
    <property type="project" value="UniProtKB-KW"/>
</dbReference>
<keyword evidence="4" id="KW-1185">Reference proteome</keyword>
<evidence type="ECO:0000313" key="3">
    <source>
        <dbReference type="EMBL" id="PCS00652.1"/>
    </source>
</evidence>
<reference evidence="3 4" key="1">
    <citation type="submission" date="2014-12" db="EMBL/GenBank/DDBJ databases">
        <title>Draft genome sequences of 10 type strains of Lactococcus.</title>
        <authorList>
            <person name="Sun Z."/>
            <person name="Zhong Z."/>
            <person name="Liu W."/>
            <person name="Zhang W."/>
            <person name="Zhang H."/>
        </authorList>
    </citation>
    <scope>NUCLEOTIDE SEQUENCE [LARGE SCALE GENOMIC DNA]</scope>
    <source>
        <strain evidence="3 4">JCM 16395</strain>
    </source>
</reference>
<dbReference type="InterPro" id="IPR050471">
    <property type="entry name" value="AB_hydrolase"/>
</dbReference>
<organism evidence="3 4">
    <name type="scientific">Lactococcus fujiensis JCM 16395</name>
    <dbReference type="NCBI Taxonomy" id="1291764"/>
    <lineage>
        <taxon>Bacteria</taxon>
        <taxon>Bacillati</taxon>
        <taxon>Bacillota</taxon>
        <taxon>Bacilli</taxon>
        <taxon>Lactobacillales</taxon>
        <taxon>Streptococcaceae</taxon>
        <taxon>Lactococcus</taxon>
    </lineage>
</organism>
<evidence type="ECO:0000259" key="2">
    <source>
        <dbReference type="Pfam" id="PF00561"/>
    </source>
</evidence>
<dbReference type="AlphaFoldDB" id="A0A2A5RMS0"/>
<feature type="domain" description="AB hydrolase-1" evidence="2">
    <location>
        <begin position="22"/>
        <end position="120"/>
    </location>
</feature>
<gene>
    <name evidence="3" type="ORF">RT41_GL001034</name>
</gene>
<evidence type="ECO:0000313" key="4">
    <source>
        <dbReference type="Proteomes" id="UP000218181"/>
    </source>
</evidence>
<dbReference type="Pfam" id="PF00561">
    <property type="entry name" value="Abhydrolase_1"/>
    <property type="match status" value="1"/>
</dbReference>
<dbReference type="Proteomes" id="UP000218181">
    <property type="component" value="Unassembled WGS sequence"/>
</dbReference>
<evidence type="ECO:0000256" key="1">
    <source>
        <dbReference type="SAM" id="Phobius"/>
    </source>
</evidence>
<dbReference type="InterPro" id="IPR000073">
    <property type="entry name" value="AB_hydrolase_1"/>
</dbReference>
<sequence length="227" mass="25953">MEKWITTTDQTKIYYEIKGQGPALIFLHGNSQTGRVFQKQVAYFSNFYTCITVDTRAHGKSFFEGERLTFQKLADDVIEIINHEKIETAYLLGFSDGANIAMILAAQEPQRFSKLILNAGNLTTKGLYWLMRLFIFLILVGSRFLRLNIPSLQLLVEDTGLDEKDLTRITAKTLVLVGQFDVVKVTHALEIQNAIPDAELIVAPLATHLFFYFQPKRFNKLIKQFLE</sequence>
<protein>
    <submittedName>
        <fullName evidence="3">Hydrolase</fullName>
    </submittedName>
</protein>
<proteinExistence type="predicted"/>
<dbReference type="EMBL" id="JXJU01000003">
    <property type="protein sequence ID" value="PCS00652.1"/>
    <property type="molecule type" value="Genomic_DNA"/>
</dbReference>
<dbReference type="InterPro" id="IPR029058">
    <property type="entry name" value="AB_hydrolase_fold"/>
</dbReference>
<dbReference type="Gene3D" id="3.40.50.1820">
    <property type="entry name" value="alpha/beta hydrolase"/>
    <property type="match status" value="2"/>
</dbReference>
<dbReference type="RefSeq" id="WP_096817434.1">
    <property type="nucleotide sequence ID" value="NZ_JXJU01000003.1"/>
</dbReference>